<name>A0A1J5RGU7_9ZZZZ</name>
<dbReference type="AlphaFoldDB" id="A0A1J5RGU7"/>
<gene>
    <name evidence="1" type="ORF">GALL_230800</name>
</gene>
<protein>
    <submittedName>
        <fullName evidence="1">Uncharacterized protein</fullName>
    </submittedName>
</protein>
<accession>A0A1J5RGU7</accession>
<sequence>MTALTLLDRLSGVKRTGPRYPVHDDCRVSVGHARMLTGVQLAGMRP</sequence>
<organism evidence="1">
    <name type="scientific">mine drainage metagenome</name>
    <dbReference type="NCBI Taxonomy" id="410659"/>
    <lineage>
        <taxon>unclassified sequences</taxon>
        <taxon>metagenomes</taxon>
        <taxon>ecological metagenomes</taxon>
    </lineage>
</organism>
<comment type="caution">
    <text evidence="1">The sequence shown here is derived from an EMBL/GenBank/DDBJ whole genome shotgun (WGS) entry which is preliminary data.</text>
</comment>
<dbReference type="EMBL" id="MLJW01000176">
    <property type="protein sequence ID" value="OIQ94977.1"/>
    <property type="molecule type" value="Genomic_DNA"/>
</dbReference>
<proteinExistence type="predicted"/>
<reference evidence="1" key="1">
    <citation type="submission" date="2016-10" db="EMBL/GenBank/DDBJ databases">
        <title>Sequence of Gallionella enrichment culture.</title>
        <authorList>
            <person name="Poehlein A."/>
            <person name="Muehling M."/>
            <person name="Daniel R."/>
        </authorList>
    </citation>
    <scope>NUCLEOTIDE SEQUENCE</scope>
</reference>
<evidence type="ECO:0000313" key="1">
    <source>
        <dbReference type="EMBL" id="OIQ94977.1"/>
    </source>
</evidence>